<keyword evidence="2" id="KW-1185">Reference proteome</keyword>
<name>A0A2G5V2Q7_9PELO</name>
<protein>
    <submittedName>
        <fullName evidence="1">Uncharacterized protein</fullName>
    </submittedName>
</protein>
<evidence type="ECO:0000313" key="1">
    <source>
        <dbReference type="EMBL" id="PIC46065.1"/>
    </source>
</evidence>
<accession>A0A2G5V2Q7</accession>
<dbReference type="AlphaFoldDB" id="A0A2G5V2Q7"/>
<dbReference type="OrthoDB" id="10053121at2759"/>
<gene>
    <name evidence="1" type="primary">Cnig_chr_II.g5873</name>
    <name evidence="1" type="ORF">B9Z55_005873</name>
</gene>
<dbReference type="EMBL" id="PDUG01000002">
    <property type="protein sequence ID" value="PIC46065.1"/>
    <property type="molecule type" value="Genomic_DNA"/>
</dbReference>
<organism evidence="1 2">
    <name type="scientific">Caenorhabditis nigoni</name>
    <dbReference type="NCBI Taxonomy" id="1611254"/>
    <lineage>
        <taxon>Eukaryota</taxon>
        <taxon>Metazoa</taxon>
        <taxon>Ecdysozoa</taxon>
        <taxon>Nematoda</taxon>
        <taxon>Chromadorea</taxon>
        <taxon>Rhabditida</taxon>
        <taxon>Rhabditina</taxon>
        <taxon>Rhabditomorpha</taxon>
        <taxon>Rhabditoidea</taxon>
        <taxon>Rhabditidae</taxon>
        <taxon>Peloderinae</taxon>
        <taxon>Caenorhabditis</taxon>
    </lineage>
</organism>
<dbReference type="Proteomes" id="UP000230233">
    <property type="component" value="Chromosome II"/>
</dbReference>
<sequence>MSGIPTSDFRLPTSGRFSLPTSDFRLPSSKFYFRLPSSDFRVQKFTSDFRLPTSEFEVLLPTSFHYQLPQKIVRKNSRKTLRTIFNF</sequence>
<comment type="caution">
    <text evidence="1">The sequence shown here is derived from an EMBL/GenBank/DDBJ whole genome shotgun (WGS) entry which is preliminary data.</text>
</comment>
<proteinExistence type="predicted"/>
<evidence type="ECO:0000313" key="2">
    <source>
        <dbReference type="Proteomes" id="UP000230233"/>
    </source>
</evidence>
<reference evidence="2" key="1">
    <citation type="submission" date="2017-10" db="EMBL/GenBank/DDBJ databases">
        <title>Rapid genome shrinkage in a self-fertile nematode reveals novel sperm competition proteins.</title>
        <authorList>
            <person name="Yin D."/>
            <person name="Schwarz E.M."/>
            <person name="Thomas C.G."/>
            <person name="Felde R.L."/>
            <person name="Korf I.F."/>
            <person name="Cutter A.D."/>
            <person name="Schartner C.M."/>
            <person name="Ralston E.J."/>
            <person name="Meyer B.J."/>
            <person name="Haag E.S."/>
        </authorList>
    </citation>
    <scope>NUCLEOTIDE SEQUENCE [LARGE SCALE GENOMIC DNA]</scope>
    <source>
        <strain evidence="2">JU1422</strain>
    </source>
</reference>